<evidence type="ECO:0000313" key="2">
    <source>
        <dbReference type="Proteomes" id="UP000288216"/>
    </source>
</evidence>
<reference evidence="1 2" key="1">
    <citation type="journal article" date="2018" name="Nat. Ecol. Evol.">
        <title>Shark genomes provide insights into elasmobranch evolution and the origin of vertebrates.</title>
        <authorList>
            <person name="Hara Y"/>
            <person name="Yamaguchi K"/>
            <person name="Onimaru K"/>
            <person name="Kadota M"/>
            <person name="Koyanagi M"/>
            <person name="Keeley SD"/>
            <person name="Tatsumi K"/>
            <person name="Tanaka K"/>
            <person name="Motone F"/>
            <person name="Kageyama Y"/>
            <person name="Nozu R"/>
            <person name="Adachi N"/>
            <person name="Nishimura O"/>
            <person name="Nakagawa R"/>
            <person name="Tanegashima C"/>
            <person name="Kiyatake I"/>
            <person name="Matsumoto R"/>
            <person name="Murakumo K"/>
            <person name="Nishida K"/>
            <person name="Terakita A"/>
            <person name="Kuratani S"/>
            <person name="Sato K"/>
            <person name="Hyodo S Kuraku.S."/>
        </authorList>
    </citation>
    <scope>NUCLEOTIDE SEQUENCE [LARGE SCALE GENOMIC DNA]</scope>
</reference>
<evidence type="ECO:0000313" key="1">
    <source>
        <dbReference type="EMBL" id="GCB67653.1"/>
    </source>
</evidence>
<dbReference type="EMBL" id="BFAA01004395">
    <property type="protein sequence ID" value="GCB67653.1"/>
    <property type="molecule type" value="Genomic_DNA"/>
</dbReference>
<accession>A0A401P3G2</accession>
<protein>
    <submittedName>
        <fullName evidence="1">Uncharacterized protein</fullName>
    </submittedName>
</protein>
<dbReference type="AlphaFoldDB" id="A0A401P3G2"/>
<name>A0A401P3G2_SCYTO</name>
<sequence length="71" mass="7597">MLAQNQLGDSRAAVRAACLIPAREREAQERACRLLPPDTAPAIPGCSWAPVKDGSQSKNICRCSENCSLLS</sequence>
<organism evidence="1 2">
    <name type="scientific">Scyliorhinus torazame</name>
    <name type="common">Cloudy catshark</name>
    <name type="synonym">Catulus torazame</name>
    <dbReference type="NCBI Taxonomy" id="75743"/>
    <lineage>
        <taxon>Eukaryota</taxon>
        <taxon>Metazoa</taxon>
        <taxon>Chordata</taxon>
        <taxon>Craniata</taxon>
        <taxon>Vertebrata</taxon>
        <taxon>Chondrichthyes</taxon>
        <taxon>Elasmobranchii</taxon>
        <taxon>Galeomorphii</taxon>
        <taxon>Galeoidea</taxon>
        <taxon>Carcharhiniformes</taxon>
        <taxon>Scyliorhinidae</taxon>
        <taxon>Scyliorhinus</taxon>
    </lineage>
</organism>
<gene>
    <name evidence="1" type="ORF">scyTo_0010280</name>
</gene>
<dbReference type="Proteomes" id="UP000288216">
    <property type="component" value="Unassembled WGS sequence"/>
</dbReference>
<proteinExistence type="predicted"/>
<comment type="caution">
    <text evidence="1">The sequence shown here is derived from an EMBL/GenBank/DDBJ whole genome shotgun (WGS) entry which is preliminary data.</text>
</comment>
<keyword evidence="2" id="KW-1185">Reference proteome</keyword>